<dbReference type="Proteomes" id="UP000663860">
    <property type="component" value="Unassembled WGS sequence"/>
</dbReference>
<dbReference type="EMBL" id="CAJNOE010000671">
    <property type="protein sequence ID" value="CAF1305630.1"/>
    <property type="molecule type" value="Genomic_DNA"/>
</dbReference>
<dbReference type="PANTHER" id="PTHR46197:SF3">
    <property type="entry name" value="AB HYDROLASE-1 DOMAIN-CONTAINING PROTEIN"/>
    <property type="match status" value="1"/>
</dbReference>
<dbReference type="EMBL" id="CAJOBB010000413">
    <property type="protein sequence ID" value="CAF3674246.1"/>
    <property type="molecule type" value="Genomic_DNA"/>
</dbReference>
<keyword evidence="3" id="KW-0472">Membrane</keyword>
<dbReference type="AlphaFoldDB" id="A0A815E2M3"/>
<evidence type="ECO:0000256" key="2">
    <source>
        <dbReference type="ARBA" id="ARBA00022490"/>
    </source>
</evidence>
<accession>A0A815E2M3</accession>
<dbReference type="Proteomes" id="UP000663868">
    <property type="component" value="Unassembled WGS sequence"/>
</dbReference>
<feature type="transmembrane region" description="Helical" evidence="3">
    <location>
        <begin position="7"/>
        <end position="28"/>
    </location>
</feature>
<evidence type="ECO:0000256" key="3">
    <source>
        <dbReference type="SAM" id="Phobius"/>
    </source>
</evidence>
<name>A0A815E2M3_9BILA</name>
<keyword evidence="3" id="KW-0812">Transmembrane</keyword>
<proteinExistence type="predicted"/>
<organism evidence="4 6">
    <name type="scientific">Adineta steineri</name>
    <dbReference type="NCBI Taxonomy" id="433720"/>
    <lineage>
        <taxon>Eukaryota</taxon>
        <taxon>Metazoa</taxon>
        <taxon>Spiralia</taxon>
        <taxon>Gnathifera</taxon>
        <taxon>Rotifera</taxon>
        <taxon>Eurotatoria</taxon>
        <taxon>Bdelloidea</taxon>
        <taxon>Adinetida</taxon>
        <taxon>Adinetidae</taxon>
        <taxon>Adineta</taxon>
    </lineage>
</organism>
<comment type="subcellular location">
    <subcellularLocation>
        <location evidence="1">Cytoplasm</location>
    </subcellularLocation>
</comment>
<keyword evidence="3" id="KW-1133">Transmembrane helix</keyword>
<comment type="caution">
    <text evidence="4">The sequence shown here is derived from an EMBL/GenBank/DDBJ whole genome shotgun (WGS) entry which is preliminary data.</text>
</comment>
<sequence>MRNRSTIVRFALCGSLLFGCGIIILNFISHTQQLNDDFLIKKETKSIESIPNANTFIKHKNNPKSIITNSDYDYKSPSQPEKLNMNLSETDIPNVQIKVYNISITNNKNKNILVREAGQSNYHILLLHGEAFTSKIWWEIGALQFLSTWGYRAVTIDIPKKGNHSLPVTNDKQAVQWLKKLIQALELSNLVIVSASASGDLTLPYIFQLEKEQQLVRGFVPIAPISTERRALDYFRQINIPTLVVHAEDDSPFQPAYEILIEIPNSEVLFMIDAGHDSYVDQPLFFLNGLRQFLYKVYRPIYKNSKWF</sequence>
<dbReference type="PANTHER" id="PTHR46197">
    <property type="entry name" value="PROTEIN ABHD14B-LIKE"/>
    <property type="match status" value="1"/>
</dbReference>
<evidence type="ECO:0000313" key="4">
    <source>
        <dbReference type="EMBL" id="CAF1305630.1"/>
    </source>
</evidence>
<reference evidence="4" key="1">
    <citation type="submission" date="2021-02" db="EMBL/GenBank/DDBJ databases">
        <authorList>
            <person name="Nowell W R."/>
        </authorList>
    </citation>
    <scope>NUCLEOTIDE SEQUENCE</scope>
</reference>
<dbReference type="SUPFAM" id="SSF53474">
    <property type="entry name" value="alpha/beta-Hydrolases"/>
    <property type="match status" value="1"/>
</dbReference>
<dbReference type="Gene3D" id="3.40.50.1820">
    <property type="entry name" value="alpha/beta hydrolase"/>
    <property type="match status" value="1"/>
</dbReference>
<dbReference type="GO" id="GO:0005737">
    <property type="term" value="C:cytoplasm"/>
    <property type="evidence" value="ECO:0007669"/>
    <property type="project" value="UniProtKB-SubCell"/>
</dbReference>
<dbReference type="InterPro" id="IPR029058">
    <property type="entry name" value="AB_hydrolase_fold"/>
</dbReference>
<evidence type="ECO:0000313" key="5">
    <source>
        <dbReference type="EMBL" id="CAF3674246.1"/>
    </source>
</evidence>
<evidence type="ECO:0000313" key="6">
    <source>
        <dbReference type="Proteomes" id="UP000663860"/>
    </source>
</evidence>
<evidence type="ECO:0000256" key="1">
    <source>
        <dbReference type="ARBA" id="ARBA00004496"/>
    </source>
</evidence>
<keyword evidence="2" id="KW-0963">Cytoplasm</keyword>
<gene>
    <name evidence="4" type="ORF">IZO911_LOCUS34312</name>
    <name evidence="5" type="ORF">KXQ929_LOCUS9208</name>
</gene>
<protein>
    <submittedName>
        <fullName evidence="4">Uncharacterized protein</fullName>
    </submittedName>
</protein>
<dbReference type="PROSITE" id="PS51257">
    <property type="entry name" value="PROKAR_LIPOPROTEIN"/>
    <property type="match status" value="1"/>
</dbReference>